<name>D7LMD6_ARALL</name>
<dbReference type="eggNOG" id="KOG0188">
    <property type="taxonomic scope" value="Eukaryota"/>
</dbReference>
<dbReference type="HOGENOM" id="CLU_2852712_0_0_1"/>
<accession>D7LMD6</accession>
<dbReference type="Proteomes" id="UP000008694">
    <property type="component" value="Unassembled WGS sequence"/>
</dbReference>
<dbReference type="AlphaFoldDB" id="D7LMD6"/>
<proteinExistence type="predicted"/>
<keyword evidence="2" id="KW-1185">Reference proteome</keyword>
<dbReference type="InterPro" id="IPR018163">
    <property type="entry name" value="Thr/Ala-tRNA-synth_IIc_edit"/>
</dbReference>
<dbReference type="STRING" id="81972.D7LMD6"/>
<reference evidence="2" key="1">
    <citation type="journal article" date="2011" name="Nat. Genet.">
        <title>The Arabidopsis lyrata genome sequence and the basis of rapid genome size change.</title>
        <authorList>
            <person name="Hu T.T."/>
            <person name="Pattyn P."/>
            <person name="Bakker E.G."/>
            <person name="Cao J."/>
            <person name="Cheng J.-F."/>
            <person name="Clark R.M."/>
            <person name="Fahlgren N."/>
            <person name="Fawcett J.A."/>
            <person name="Grimwood J."/>
            <person name="Gundlach H."/>
            <person name="Haberer G."/>
            <person name="Hollister J.D."/>
            <person name="Ossowski S."/>
            <person name="Ottilar R.P."/>
            <person name="Salamov A.A."/>
            <person name="Schneeberger K."/>
            <person name="Spannagl M."/>
            <person name="Wang X."/>
            <person name="Yang L."/>
            <person name="Nasrallah M.E."/>
            <person name="Bergelson J."/>
            <person name="Carrington J.C."/>
            <person name="Gaut B.S."/>
            <person name="Schmutz J."/>
            <person name="Mayer K.F.X."/>
            <person name="Van de Peer Y."/>
            <person name="Grigoriev I.V."/>
            <person name="Nordborg M."/>
            <person name="Weigel D."/>
            <person name="Guo Y.-L."/>
        </authorList>
    </citation>
    <scope>NUCLEOTIDE SEQUENCE [LARGE SCALE GENOMIC DNA]</scope>
    <source>
        <strain evidence="2">cv. MN47</strain>
    </source>
</reference>
<sequence>MGTPPAVINADELQRDSEVNYERRKPIANNQTCTHLLNFSLKINLIFPEKLQFDFFHGKLVDPEC</sequence>
<dbReference type="EMBL" id="GL348717">
    <property type="protein sequence ID" value="EFH51886.1"/>
    <property type="molecule type" value="Genomic_DNA"/>
</dbReference>
<organism evidence="2">
    <name type="scientific">Arabidopsis lyrata subsp. lyrata</name>
    <name type="common">Lyre-leaved rock-cress</name>
    <dbReference type="NCBI Taxonomy" id="81972"/>
    <lineage>
        <taxon>Eukaryota</taxon>
        <taxon>Viridiplantae</taxon>
        <taxon>Streptophyta</taxon>
        <taxon>Embryophyta</taxon>
        <taxon>Tracheophyta</taxon>
        <taxon>Spermatophyta</taxon>
        <taxon>Magnoliopsida</taxon>
        <taxon>eudicotyledons</taxon>
        <taxon>Gunneridae</taxon>
        <taxon>Pentapetalae</taxon>
        <taxon>rosids</taxon>
        <taxon>malvids</taxon>
        <taxon>Brassicales</taxon>
        <taxon>Brassicaceae</taxon>
        <taxon>Camelineae</taxon>
        <taxon>Arabidopsis</taxon>
    </lineage>
</organism>
<evidence type="ECO:0000313" key="2">
    <source>
        <dbReference type="Proteomes" id="UP000008694"/>
    </source>
</evidence>
<protein>
    <submittedName>
        <fullName evidence="1">Uncharacterized protein</fullName>
    </submittedName>
</protein>
<evidence type="ECO:0000313" key="1">
    <source>
        <dbReference type="EMBL" id="EFH51886.1"/>
    </source>
</evidence>
<dbReference type="SUPFAM" id="SSF55186">
    <property type="entry name" value="ThrRS/AlaRS common domain"/>
    <property type="match status" value="1"/>
</dbReference>
<dbReference type="GO" id="GO:0000166">
    <property type="term" value="F:nucleotide binding"/>
    <property type="evidence" value="ECO:0007669"/>
    <property type="project" value="InterPro"/>
</dbReference>
<gene>
    <name evidence="1" type="ORF">ARALYDRAFT_905466</name>
</gene>
<dbReference type="Gramene" id="scaffold_501170.1">
    <property type="protein sequence ID" value="scaffold_501170.1"/>
    <property type="gene ID" value="scaffold_501170.1"/>
</dbReference>